<dbReference type="AlphaFoldDB" id="A0A8J4UXH9"/>
<proteinExistence type="predicted"/>
<evidence type="ECO:0000256" key="1">
    <source>
        <dbReference type="SAM" id="Phobius"/>
    </source>
</evidence>
<protein>
    <submittedName>
        <fullName evidence="2">Uncharacterized protein</fullName>
    </submittedName>
</protein>
<keyword evidence="1" id="KW-0472">Membrane</keyword>
<reference evidence="2" key="1">
    <citation type="submission" date="2020-01" db="EMBL/GenBank/DDBJ databases">
        <title>Development of genomics and gene disruption for Polysphondylium violaceum indicates a role for the polyketide synthase stlB in stalk morphogenesis.</title>
        <authorList>
            <person name="Narita B."/>
            <person name="Kawabe Y."/>
            <person name="Kin K."/>
            <person name="Saito T."/>
            <person name="Gibbs R."/>
            <person name="Kuspa A."/>
            <person name="Muzny D."/>
            <person name="Queller D."/>
            <person name="Richards S."/>
            <person name="Strassman J."/>
            <person name="Sucgang R."/>
            <person name="Worley K."/>
            <person name="Schaap P."/>
        </authorList>
    </citation>
    <scope>NUCLEOTIDE SEQUENCE</scope>
    <source>
        <strain evidence="2">QSvi11</strain>
    </source>
</reference>
<dbReference type="EMBL" id="AJWJ01000003">
    <property type="protein sequence ID" value="KAF2078556.1"/>
    <property type="molecule type" value="Genomic_DNA"/>
</dbReference>
<evidence type="ECO:0000313" key="3">
    <source>
        <dbReference type="Proteomes" id="UP000695562"/>
    </source>
</evidence>
<accession>A0A8J4UXH9</accession>
<name>A0A8J4UXH9_9MYCE</name>
<dbReference type="Pfam" id="PF09683">
    <property type="entry name" value="Lactococcin_972"/>
    <property type="match status" value="1"/>
</dbReference>
<feature type="transmembrane region" description="Helical" evidence="1">
    <location>
        <begin position="44"/>
        <end position="66"/>
    </location>
</feature>
<keyword evidence="1" id="KW-0812">Transmembrane</keyword>
<keyword evidence="1" id="KW-1133">Transmembrane helix</keyword>
<gene>
    <name evidence="2" type="ORF">CYY_000179</name>
</gene>
<evidence type="ECO:0000313" key="2">
    <source>
        <dbReference type="EMBL" id="KAF2078556.1"/>
    </source>
</evidence>
<dbReference type="InterPro" id="IPR006540">
    <property type="entry name" value="Lactococcin_972"/>
</dbReference>
<comment type="caution">
    <text evidence="2">The sequence shown here is derived from an EMBL/GenBank/DDBJ whole genome shotgun (WGS) entry which is preliminary data.</text>
</comment>
<keyword evidence="3" id="KW-1185">Reference proteome</keyword>
<sequence length="145" mass="16530">MWIDIFFGFFLCVCIIWIPQYFGQLLLSQQPPQPQQPQNNPQPGLFYLVLQLFKQIDFLAALRLLINVERNKTVILKPHPGAVWISDLTGDSVVSAYYHPTKRHTSTTIGALSMQRSTVGPGEWAYSRQTRAASGNRTFYNTLDL</sequence>
<dbReference type="Proteomes" id="UP000695562">
    <property type="component" value="Unassembled WGS sequence"/>
</dbReference>
<organism evidence="2 3">
    <name type="scientific">Polysphondylium violaceum</name>
    <dbReference type="NCBI Taxonomy" id="133409"/>
    <lineage>
        <taxon>Eukaryota</taxon>
        <taxon>Amoebozoa</taxon>
        <taxon>Evosea</taxon>
        <taxon>Eumycetozoa</taxon>
        <taxon>Dictyostelia</taxon>
        <taxon>Dictyosteliales</taxon>
        <taxon>Dictyosteliaceae</taxon>
        <taxon>Polysphondylium</taxon>
    </lineage>
</organism>
<dbReference type="OrthoDB" id="299565at2759"/>
<dbReference type="Gene3D" id="2.60.40.2850">
    <property type="match status" value="1"/>
</dbReference>